<evidence type="ECO:0000313" key="2">
    <source>
        <dbReference type="EMBL" id="KAF7634086.1"/>
    </source>
</evidence>
<keyword evidence="3" id="KW-1185">Reference proteome</keyword>
<accession>A0A8S9ZKV1</accession>
<comment type="caution">
    <text evidence="2">The sequence shown here is derived from an EMBL/GenBank/DDBJ whole genome shotgun (WGS) entry which is preliminary data.</text>
</comment>
<dbReference type="SUPFAM" id="SSF54928">
    <property type="entry name" value="RNA-binding domain, RBD"/>
    <property type="match status" value="1"/>
</dbReference>
<feature type="compositionally biased region" description="Basic residues" evidence="1">
    <location>
        <begin position="450"/>
        <end position="472"/>
    </location>
</feature>
<evidence type="ECO:0000256" key="1">
    <source>
        <dbReference type="SAM" id="MobiDB-lite"/>
    </source>
</evidence>
<evidence type="ECO:0000313" key="3">
    <source>
        <dbReference type="Proteomes" id="UP000605970"/>
    </source>
</evidence>
<dbReference type="AlphaFoldDB" id="A0A8S9ZKV1"/>
<protein>
    <recommendedName>
        <fullName evidence="4">RRM domain-containing protein</fullName>
    </recommendedName>
</protein>
<feature type="compositionally biased region" description="Polar residues" evidence="1">
    <location>
        <begin position="285"/>
        <end position="300"/>
    </location>
</feature>
<organism evidence="2 3">
    <name type="scientific">Meloidogyne graminicola</name>
    <dbReference type="NCBI Taxonomy" id="189291"/>
    <lineage>
        <taxon>Eukaryota</taxon>
        <taxon>Metazoa</taxon>
        <taxon>Ecdysozoa</taxon>
        <taxon>Nematoda</taxon>
        <taxon>Chromadorea</taxon>
        <taxon>Rhabditida</taxon>
        <taxon>Tylenchina</taxon>
        <taxon>Tylenchomorpha</taxon>
        <taxon>Tylenchoidea</taxon>
        <taxon>Meloidogynidae</taxon>
        <taxon>Meloidogyninae</taxon>
        <taxon>Meloidogyne</taxon>
    </lineage>
</organism>
<dbReference type="InterPro" id="IPR035979">
    <property type="entry name" value="RBD_domain_sf"/>
</dbReference>
<feature type="region of interest" description="Disordered" evidence="1">
    <location>
        <begin position="217"/>
        <end position="301"/>
    </location>
</feature>
<dbReference type="EMBL" id="JABEBT010000064">
    <property type="protein sequence ID" value="KAF7634086.1"/>
    <property type="molecule type" value="Genomic_DNA"/>
</dbReference>
<sequence length="482" mass="54807">MNSTLRKMSPKNYNIFHKQQKKVMSSSFLQDLLKGHNSQPGDWSDMVNSHQEEAAAIESLRARQATYDINQDGPFYIFVSQLNSDYFDKRLQTEIYNFFEGPKNLFYVHNFKSRGCCMLRAKNFESCIQILRKDGEKYKDKPISVEYVVPPINQSADQPINYARFTQIQLDAQVEMFQQKQKSKPPKPNPFGDAKPADISKKMEEVALKVQAEKVDKKPVTKPVETNTFRGRTFTNRDKQPSLKNDNYRDNRPPRSGGDHYQHHPKYQGQHKYHPRILSHKSNDGENNTINSKGSNSYEVSNKFGENKGNIVGEISKIKNVDGNESETISTSTTGKTTTVITNITTAGSTIATTSNNGSTVTTLTTKSNSNTISTAIQQSVKIIKQKEGEDKVEGVEHKVEEVEQHKVKEVEQQKILLSENISIEANKNIVDTKTTTITTTTTTTLEKKPKQKAKKNKKQNKNVTRRLHPKSFHAIERSFRI</sequence>
<reference evidence="2" key="1">
    <citation type="journal article" date="2020" name="Ecol. Evol.">
        <title>Genome structure and content of the rice root-knot nematode (Meloidogyne graminicola).</title>
        <authorList>
            <person name="Phan N.T."/>
            <person name="Danchin E.G.J."/>
            <person name="Klopp C."/>
            <person name="Perfus-Barbeoch L."/>
            <person name="Kozlowski D.K."/>
            <person name="Koutsovoulos G.D."/>
            <person name="Lopez-Roques C."/>
            <person name="Bouchez O."/>
            <person name="Zahm M."/>
            <person name="Besnard G."/>
            <person name="Bellafiore S."/>
        </authorList>
    </citation>
    <scope>NUCLEOTIDE SEQUENCE</scope>
    <source>
        <strain evidence="2">VN-18</strain>
    </source>
</reference>
<dbReference type="GO" id="GO:0003676">
    <property type="term" value="F:nucleic acid binding"/>
    <property type="evidence" value="ECO:0007669"/>
    <property type="project" value="InterPro"/>
</dbReference>
<gene>
    <name evidence="2" type="ORF">Mgra_00006506</name>
</gene>
<dbReference type="OrthoDB" id="5902837at2759"/>
<proteinExistence type="predicted"/>
<feature type="compositionally biased region" description="Basic residues" evidence="1">
    <location>
        <begin position="263"/>
        <end position="279"/>
    </location>
</feature>
<feature type="region of interest" description="Disordered" evidence="1">
    <location>
        <begin position="443"/>
        <end position="482"/>
    </location>
</feature>
<feature type="compositionally biased region" description="Basic and acidic residues" evidence="1">
    <location>
        <begin position="235"/>
        <end position="262"/>
    </location>
</feature>
<feature type="region of interest" description="Disordered" evidence="1">
    <location>
        <begin position="177"/>
        <end position="196"/>
    </location>
</feature>
<evidence type="ECO:0008006" key="4">
    <source>
        <dbReference type="Google" id="ProtNLM"/>
    </source>
</evidence>
<name>A0A8S9ZKV1_9BILA</name>
<dbReference type="Proteomes" id="UP000605970">
    <property type="component" value="Unassembled WGS sequence"/>
</dbReference>